<evidence type="ECO:0000256" key="1">
    <source>
        <dbReference type="SAM" id="Phobius"/>
    </source>
</evidence>
<feature type="transmembrane region" description="Helical" evidence="1">
    <location>
        <begin position="60"/>
        <end position="81"/>
    </location>
</feature>
<feature type="transmembrane region" description="Helical" evidence="1">
    <location>
        <begin position="93"/>
        <end position="118"/>
    </location>
</feature>
<evidence type="ECO:0000313" key="2">
    <source>
        <dbReference type="EMBL" id="SVC69244.1"/>
    </source>
</evidence>
<gene>
    <name evidence="2" type="ORF">METZ01_LOCUS322098</name>
</gene>
<organism evidence="2">
    <name type="scientific">marine metagenome</name>
    <dbReference type="NCBI Taxonomy" id="408172"/>
    <lineage>
        <taxon>unclassified sequences</taxon>
        <taxon>metagenomes</taxon>
        <taxon>ecological metagenomes</taxon>
    </lineage>
</organism>
<reference evidence="2" key="1">
    <citation type="submission" date="2018-05" db="EMBL/GenBank/DDBJ databases">
        <authorList>
            <person name="Lanie J.A."/>
            <person name="Ng W.-L."/>
            <person name="Kazmierczak K.M."/>
            <person name="Andrzejewski T.M."/>
            <person name="Davidsen T.M."/>
            <person name="Wayne K.J."/>
            <person name="Tettelin H."/>
            <person name="Glass J.I."/>
            <person name="Rusch D."/>
            <person name="Podicherti R."/>
            <person name="Tsui H.-C.T."/>
            <person name="Winkler M.E."/>
        </authorList>
    </citation>
    <scope>NUCLEOTIDE SEQUENCE</scope>
</reference>
<accession>A0A382P783</accession>
<dbReference type="EMBL" id="UINC01105365">
    <property type="protein sequence ID" value="SVC69244.1"/>
    <property type="molecule type" value="Genomic_DNA"/>
</dbReference>
<keyword evidence="1" id="KW-0812">Transmembrane</keyword>
<name>A0A382P783_9ZZZZ</name>
<dbReference type="AlphaFoldDB" id="A0A382P783"/>
<protein>
    <submittedName>
        <fullName evidence="2">Uncharacterized protein</fullName>
    </submittedName>
</protein>
<keyword evidence="1" id="KW-0472">Membrane</keyword>
<keyword evidence="1" id="KW-1133">Transmembrane helix</keyword>
<proteinExistence type="predicted"/>
<sequence>MTHKPNNPTDPNKPSCSIPWCRECRDHTDWITRVHTGRYTHYLKHCKNCDSIMMSPNKSLLFSLGLAAFTVMCVWASYATIAKSSGEEPDWAGILFGILFFGLGSIIIGLFTIGWFYITYFKWLKWRKEHRENP</sequence>